<dbReference type="GO" id="GO:0000724">
    <property type="term" value="P:double-strand break repair via homologous recombination"/>
    <property type="evidence" value="ECO:0007669"/>
    <property type="project" value="TreeGrafter"/>
</dbReference>
<feature type="region of interest" description="Disordered" evidence="19">
    <location>
        <begin position="527"/>
        <end position="709"/>
    </location>
</feature>
<comment type="subcellular location">
    <subcellularLocation>
        <location evidence="3">Chromosome</location>
    </subcellularLocation>
    <subcellularLocation>
        <location evidence="2 16">Nucleus</location>
    </subcellularLocation>
</comment>
<comment type="cofactor">
    <cofactor evidence="1 16">
        <name>Mn(2+)</name>
        <dbReference type="ChEBI" id="CHEBI:29035"/>
    </cofactor>
</comment>
<dbReference type="InterPro" id="IPR038487">
    <property type="entry name" value="Mre11_capping_dom"/>
</dbReference>
<keyword evidence="11 16" id="KW-0269">Exonuclease</keyword>
<protein>
    <recommendedName>
        <fullName evidence="16">Double-strand break repair protein</fullName>
    </recommendedName>
</protein>
<feature type="compositionally biased region" description="Acidic residues" evidence="19">
    <location>
        <begin position="536"/>
        <end position="553"/>
    </location>
</feature>
<keyword evidence="22" id="KW-1185">Reference proteome</keyword>
<sequence length="709" mass="80122">MTSENTLDDEDTFKILIATDIHLGYLEKDAVRGNDTFNTLDEILKCAKQNQVDFILLGGDLFHENKPSRRCLHSCISLLRKYCMGDTPILFDVLSDQAVNFSNSKFPWVNYQDENLNISIPVFSVHGNHDDPTGADGLCALDLLSSAGLVNHFGRSQSVERIEISPVLLQKGSTKLALYGIGSIPDERLYRMFVNNQVTMLRPKEDQDRWFNLFTIHQNRSKHGATNYIPEQFLDDFLDLVVWGHEHECLIKPSRNEQQLFYVTQPGSSVATSLSPGEAVKKHIGLLRVKGRKMNLQKIPLHTVRQFFIQDLVLSEHPDLFTPDMPKVNQRVEAFCQEKVEAMIEEAERERLGNPLTPEKPLIRLRVDYSGGFEAFNATRFSQKFVEQVANPKDVVHFIRQKEYRAKVKGEEDVDFGQLLSRSSTEGLRVEDLVKEYFQTAEKTVQLSLLTEQGMGKAVQEYVDKEEKDAIEELIRYQLEKTQRHLQQRGVLTEEQIDQEIRRFRESKKNTAEEAEEVQEALNRAKAHRIERGDAPEDLDLSDEPDVSMDSDEDSAHPPPTRGRGRGGRGRGQTTARRGRGAAAAELKPAGRARSQKASVVNPKQGRNIMDAFQAPPQRPSRGAVAAKSYTDEVTIDDDDSDDDVSFVKPASRLTPASRPTQRTSSSSSSSRRGSQSQSQSYKGVTFDDDDDDEEEFDPFKGSSRSGRR</sequence>
<gene>
    <name evidence="21" type="ORF">J4Q44_G00326000</name>
</gene>
<feature type="active site" description="Proton donor" evidence="17">
    <location>
        <position position="129"/>
    </location>
</feature>
<accession>A0AAN8KRU8</accession>
<evidence type="ECO:0000256" key="8">
    <source>
        <dbReference type="ARBA" id="ARBA00022759"/>
    </source>
</evidence>
<evidence type="ECO:0000256" key="13">
    <source>
        <dbReference type="ARBA" id="ARBA00023211"/>
    </source>
</evidence>
<dbReference type="GO" id="GO:0030870">
    <property type="term" value="C:Mre11 complex"/>
    <property type="evidence" value="ECO:0007669"/>
    <property type="project" value="UniProtKB-UniRule"/>
</dbReference>
<evidence type="ECO:0000256" key="18">
    <source>
        <dbReference type="RuleBase" id="RU003447"/>
    </source>
</evidence>
<dbReference type="PIRSF" id="PIRSF000882">
    <property type="entry name" value="DSB_repair_MRE11"/>
    <property type="match status" value="1"/>
</dbReference>
<dbReference type="NCBIfam" id="TIGR00583">
    <property type="entry name" value="mre11"/>
    <property type="match status" value="1"/>
</dbReference>
<dbReference type="Proteomes" id="UP001356427">
    <property type="component" value="Unassembled WGS sequence"/>
</dbReference>
<dbReference type="PANTHER" id="PTHR10139">
    <property type="entry name" value="DOUBLE-STRAND BREAK REPAIR PROTEIN MRE11"/>
    <property type="match status" value="1"/>
</dbReference>
<dbReference type="GO" id="GO:0030145">
    <property type="term" value="F:manganese ion binding"/>
    <property type="evidence" value="ECO:0007669"/>
    <property type="project" value="UniProtKB-UniRule"/>
</dbReference>
<dbReference type="InterPro" id="IPR004843">
    <property type="entry name" value="Calcineurin-like_PHP"/>
</dbReference>
<evidence type="ECO:0000256" key="12">
    <source>
        <dbReference type="ARBA" id="ARBA00023204"/>
    </source>
</evidence>
<feature type="domain" description="Mre11 DNA-binding" evidence="20">
    <location>
        <begin position="294"/>
        <end position="462"/>
    </location>
</feature>
<dbReference type="InterPro" id="IPR029052">
    <property type="entry name" value="Metallo-depent_PP-like"/>
</dbReference>
<keyword evidence="12 16" id="KW-0234">DNA repair</keyword>
<dbReference type="GO" id="GO:0000723">
    <property type="term" value="P:telomere maintenance"/>
    <property type="evidence" value="ECO:0007669"/>
    <property type="project" value="TreeGrafter"/>
</dbReference>
<dbReference type="Gene3D" id="3.30.110.110">
    <property type="entry name" value="Mre11, capping domain"/>
    <property type="match status" value="1"/>
</dbReference>
<keyword evidence="10 16" id="KW-0378">Hydrolase</keyword>
<dbReference type="SUPFAM" id="SSF56300">
    <property type="entry name" value="Metallo-dependent phosphatases"/>
    <property type="match status" value="1"/>
</dbReference>
<dbReference type="GO" id="GO:0008296">
    <property type="term" value="F:3'-5'-DNA exonuclease activity"/>
    <property type="evidence" value="ECO:0007669"/>
    <property type="project" value="InterPro"/>
</dbReference>
<keyword evidence="8 16" id="KW-0255">Endonuclease</keyword>
<dbReference type="InterPro" id="IPR003701">
    <property type="entry name" value="Mre11"/>
</dbReference>
<dbReference type="GO" id="GO:0007095">
    <property type="term" value="P:mitotic G2 DNA damage checkpoint signaling"/>
    <property type="evidence" value="ECO:0007669"/>
    <property type="project" value="TreeGrafter"/>
</dbReference>
<feature type="compositionally biased region" description="Acidic residues" evidence="19">
    <location>
        <begin position="634"/>
        <end position="645"/>
    </location>
</feature>
<evidence type="ECO:0000256" key="19">
    <source>
        <dbReference type="SAM" id="MobiDB-lite"/>
    </source>
</evidence>
<proteinExistence type="inferred from homology"/>
<evidence type="ECO:0000256" key="3">
    <source>
        <dbReference type="ARBA" id="ARBA00004286"/>
    </source>
</evidence>
<dbReference type="GO" id="GO:0035861">
    <property type="term" value="C:site of double-strand break"/>
    <property type="evidence" value="ECO:0007669"/>
    <property type="project" value="TreeGrafter"/>
</dbReference>
<evidence type="ECO:0000256" key="16">
    <source>
        <dbReference type="PIRNR" id="PIRNR000882"/>
    </source>
</evidence>
<dbReference type="GO" id="GO:0042138">
    <property type="term" value="P:meiotic DNA double-strand break formation"/>
    <property type="evidence" value="ECO:0007669"/>
    <property type="project" value="TreeGrafter"/>
</dbReference>
<keyword evidence="14 16" id="KW-0539">Nucleus</keyword>
<feature type="compositionally biased region" description="Acidic residues" evidence="19">
    <location>
        <begin position="687"/>
        <end position="697"/>
    </location>
</feature>
<evidence type="ECO:0000256" key="17">
    <source>
        <dbReference type="PIRSR" id="PIRSR000882-1"/>
    </source>
</evidence>
<evidence type="ECO:0000313" key="21">
    <source>
        <dbReference type="EMBL" id="KAK6296458.1"/>
    </source>
</evidence>
<keyword evidence="5" id="KW-0158">Chromosome</keyword>
<evidence type="ECO:0000256" key="15">
    <source>
        <dbReference type="ARBA" id="ARBA00023254"/>
    </source>
</evidence>
<dbReference type="CDD" id="cd00840">
    <property type="entry name" value="MPP_Mre11_N"/>
    <property type="match status" value="1"/>
</dbReference>
<dbReference type="SMART" id="SM01347">
    <property type="entry name" value="Mre11_DNA_bind"/>
    <property type="match status" value="1"/>
</dbReference>
<evidence type="ECO:0000256" key="4">
    <source>
        <dbReference type="ARBA" id="ARBA00009028"/>
    </source>
</evidence>
<keyword evidence="7" id="KW-0479">Metal-binding</keyword>
<keyword evidence="6 16" id="KW-0540">Nuclease</keyword>
<evidence type="ECO:0000256" key="7">
    <source>
        <dbReference type="ARBA" id="ARBA00022723"/>
    </source>
</evidence>
<dbReference type="EMBL" id="JAGTTL010000032">
    <property type="protein sequence ID" value="KAK6296458.1"/>
    <property type="molecule type" value="Genomic_DNA"/>
</dbReference>
<comment type="caution">
    <text evidence="21">The sequence shown here is derived from an EMBL/GenBank/DDBJ whole genome shotgun (WGS) entry which is preliminary data.</text>
</comment>
<evidence type="ECO:0000256" key="5">
    <source>
        <dbReference type="ARBA" id="ARBA00022454"/>
    </source>
</evidence>
<comment type="function">
    <text evidence="16">Core component of the MRN complex, which plays a central role in double-strand break (DSB) repair, DNA recombination, maintenance of telomere integrity and meiosis. The MRN complex is involved in the repair of DNA double-strand breaks (DSBs) via homologous recombination (HR), an error-free mechanism which primarily occurs during S and G2 phases. The complex (1) mediates the end resection of damaged DNA, which generates proper single-stranded DNA, a key initial steps in HR, and is (2) required for the recruitment of other repair factors and efficient activation of ATM and ATR upon DNA damage. Within the MRN complex, MRE11 possesses both single-strand endonuclease activity and double-strand-specific 3'-5' exonuclease activity. MRE11 first endonucleolytically cleaves the 5' strand at DNA DSB ends to prevent non-homologous end joining (NHEJ) and licence HR. It then generates a single-stranded DNA gap via 3' to 5' exonucleolytic degradation, which is required for single-strand invasion and recombination.</text>
</comment>
<dbReference type="AlphaFoldDB" id="A0AAN8KRU8"/>
<name>A0AAN8KRU8_9TELE</name>
<comment type="similarity">
    <text evidence="4 16 18">Belongs to the MRE11/RAD32 family.</text>
</comment>
<evidence type="ECO:0000259" key="20">
    <source>
        <dbReference type="SMART" id="SM01347"/>
    </source>
</evidence>
<dbReference type="Pfam" id="PF04152">
    <property type="entry name" value="Mre11_DNA_bind"/>
    <property type="match status" value="1"/>
</dbReference>
<dbReference type="GO" id="GO:0097552">
    <property type="term" value="P:mitochondrial double-strand break repair via homologous recombination"/>
    <property type="evidence" value="ECO:0007669"/>
    <property type="project" value="TreeGrafter"/>
</dbReference>
<keyword evidence="15 16" id="KW-0469">Meiosis</keyword>
<dbReference type="GO" id="GO:0000014">
    <property type="term" value="F:single-stranded DNA endodeoxyribonuclease activity"/>
    <property type="evidence" value="ECO:0007669"/>
    <property type="project" value="TreeGrafter"/>
</dbReference>
<keyword evidence="9 16" id="KW-0227">DNA damage</keyword>
<evidence type="ECO:0000256" key="10">
    <source>
        <dbReference type="ARBA" id="ARBA00022801"/>
    </source>
</evidence>
<keyword evidence="13 16" id="KW-0464">Manganese</keyword>
<feature type="compositionally biased region" description="Low complexity" evidence="19">
    <location>
        <begin position="658"/>
        <end position="681"/>
    </location>
</feature>
<dbReference type="GO" id="GO:0031573">
    <property type="term" value="P:mitotic intra-S DNA damage checkpoint signaling"/>
    <property type="evidence" value="ECO:0007669"/>
    <property type="project" value="TreeGrafter"/>
</dbReference>
<evidence type="ECO:0000313" key="22">
    <source>
        <dbReference type="Proteomes" id="UP001356427"/>
    </source>
</evidence>
<dbReference type="GO" id="GO:0006303">
    <property type="term" value="P:double-strand break repair via nonhomologous end joining"/>
    <property type="evidence" value="ECO:0007669"/>
    <property type="project" value="TreeGrafter"/>
</dbReference>
<evidence type="ECO:0000256" key="9">
    <source>
        <dbReference type="ARBA" id="ARBA00022763"/>
    </source>
</evidence>
<dbReference type="FunFam" id="3.60.21.10:FF:000011">
    <property type="entry name" value="Double-strand break repair protein"/>
    <property type="match status" value="1"/>
</dbReference>
<reference evidence="21 22" key="1">
    <citation type="submission" date="2021-04" db="EMBL/GenBank/DDBJ databases">
        <authorList>
            <person name="De Guttry C."/>
            <person name="Zahm M."/>
            <person name="Klopp C."/>
            <person name="Cabau C."/>
            <person name="Louis A."/>
            <person name="Berthelot C."/>
            <person name="Parey E."/>
            <person name="Roest Crollius H."/>
            <person name="Montfort J."/>
            <person name="Robinson-Rechavi M."/>
            <person name="Bucao C."/>
            <person name="Bouchez O."/>
            <person name="Gislard M."/>
            <person name="Lluch J."/>
            <person name="Milhes M."/>
            <person name="Lampietro C."/>
            <person name="Lopez Roques C."/>
            <person name="Donnadieu C."/>
            <person name="Braasch I."/>
            <person name="Desvignes T."/>
            <person name="Postlethwait J."/>
            <person name="Bobe J."/>
            <person name="Wedekind C."/>
            <person name="Guiguen Y."/>
        </authorList>
    </citation>
    <scope>NUCLEOTIDE SEQUENCE [LARGE SCALE GENOMIC DNA]</scope>
    <source>
        <strain evidence="21">Cs_M1</strain>
        <tissue evidence="21">Blood</tissue>
    </source>
</reference>
<evidence type="ECO:0000256" key="6">
    <source>
        <dbReference type="ARBA" id="ARBA00022722"/>
    </source>
</evidence>
<organism evidence="21 22">
    <name type="scientific">Coregonus suidteri</name>
    <dbReference type="NCBI Taxonomy" id="861788"/>
    <lineage>
        <taxon>Eukaryota</taxon>
        <taxon>Metazoa</taxon>
        <taxon>Chordata</taxon>
        <taxon>Craniata</taxon>
        <taxon>Vertebrata</taxon>
        <taxon>Euteleostomi</taxon>
        <taxon>Actinopterygii</taxon>
        <taxon>Neopterygii</taxon>
        <taxon>Teleostei</taxon>
        <taxon>Protacanthopterygii</taxon>
        <taxon>Salmoniformes</taxon>
        <taxon>Salmonidae</taxon>
        <taxon>Coregoninae</taxon>
        <taxon>Coregonus</taxon>
    </lineage>
</organism>
<evidence type="ECO:0000256" key="2">
    <source>
        <dbReference type="ARBA" id="ARBA00004123"/>
    </source>
</evidence>
<dbReference type="InterPro" id="IPR041796">
    <property type="entry name" value="Mre11_N"/>
</dbReference>
<dbReference type="InterPro" id="IPR007281">
    <property type="entry name" value="Mre11_DNA-bd"/>
</dbReference>
<feature type="compositionally biased region" description="Low complexity" evidence="19">
    <location>
        <begin position="572"/>
        <end position="585"/>
    </location>
</feature>
<evidence type="ECO:0000256" key="1">
    <source>
        <dbReference type="ARBA" id="ARBA00001936"/>
    </source>
</evidence>
<evidence type="ECO:0000256" key="11">
    <source>
        <dbReference type="ARBA" id="ARBA00022839"/>
    </source>
</evidence>
<dbReference type="Gene3D" id="3.60.21.10">
    <property type="match status" value="1"/>
</dbReference>
<evidence type="ECO:0000256" key="14">
    <source>
        <dbReference type="ARBA" id="ARBA00023242"/>
    </source>
</evidence>
<dbReference type="Pfam" id="PF00149">
    <property type="entry name" value="Metallophos"/>
    <property type="match status" value="1"/>
</dbReference>
<dbReference type="PANTHER" id="PTHR10139:SF1">
    <property type="entry name" value="DOUBLE-STRAND BREAK REPAIR PROTEIN MRE11"/>
    <property type="match status" value="1"/>
</dbReference>